<proteinExistence type="predicted"/>
<dbReference type="RefSeq" id="WP_186741933.1">
    <property type="nucleotide sequence ID" value="NZ_CP060394.1"/>
</dbReference>
<evidence type="ECO:0000313" key="2">
    <source>
        <dbReference type="Proteomes" id="UP000515312"/>
    </source>
</evidence>
<sequence length="160" mass="17957">MQKEIIGHTTAARKSHENTEWLDLESMARVELTSEDASFPIENVLSMNPERNQLGWRAASTGPQTIALVFTVPTHLRRIFAHFIDHEAERSQEFVLRYSSANGPGREIVRQQWNFSPTGSSQEIEDFTVDLAAVTKLELVIDPDRGGGQNRATLNALRLA</sequence>
<keyword evidence="2" id="KW-1185">Reference proteome</keyword>
<reference evidence="1 2" key="1">
    <citation type="submission" date="2020-08" db="EMBL/GenBank/DDBJ databases">
        <title>Edaphobacter telluris sp. nov. and Acidobacterium dinghuensis sp. nov., two acidobacteria isolated from forest soil.</title>
        <authorList>
            <person name="Fu J."/>
            <person name="Qiu L."/>
        </authorList>
    </citation>
    <scope>NUCLEOTIDE SEQUENCE [LARGE SCALE GENOMIC DNA]</scope>
    <source>
        <strain evidence="1">4Y35</strain>
    </source>
</reference>
<dbReference type="KEGG" id="adin:H7849_20080"/>
<accession>A0A7G8BFN8</accession>
<gene>
    <name evidence="1" type="ORF">H7849_20080</name>
</gene>
<name>A0A7G8BFN8_9BACT</name>
<evidence type="ECO:0000313" key="1">
    <source>
        <dbReference type="EMBL" id="QNI31358.1"/>
    </source>
</evidence>
<dbReference type="Proteomes" id="UP000515312">
    <property type="component" value="Chromosome"/>
</dbReference>
<dbReference type="AlphaFoldDB" id="A0A7G8BFN8"/>
<dbReference type="EMBL" id="CP060394">
    <property type="protein sequence ID" value="QNI31358.1"/>
    <property type="molecule type" value="Genomic_DNA"/>
</dbReference>
<protein>
    <submittedName>
        <fullName evidence="1">Carbohydrate-binding protein</fullName>
    </submittedName>
</protein>
<organism evidence="1 2">
    <name type="scientific">Alloacidobacterium dinghuense</name>
    <dbReference type="NCBI Taxonomy" id="2763107"/>
    <lineage>
        <taxon>Bacteria</taxon>
        <taxon>Pseudomonadati</taxon>
        <taxon>Acidobacteriota</taxon>
        <taxon>Terriglobia</taxon>
        <taxon>Terriglobales</taxon>
        <taxon>Acidobacteriaceae</taxon>
        <taxon>Alloacidobacterium</taxon>
    </lineage>
</organism>